<keyword evidence="3" id="KW-1185">Reference proteome</keyword>
<feature type="non-terminal residue" evidence="2">
    <location>
        <position position="1"/>
    </location>
</feature>
<dbReference type="Proteomes" id="UP000824469">
    <property type="component" value="Unassembled WGS sequence"/>
</dbReference>
<sequence>ENREESKKEYAVVEDLPDGTMTHESVQEPTQQEPQTPTVRKSSRVRKEPE</sequence>
<feature type="region of interest" description="Disordered" evidence="1">
    <location>
        <begin position="1"/>
        <end position="50"/>
    </location>
</feature>
<evidence type="ECO:0000313" key="2">
    <source>
        <dbReference type="EMBL" id="KAH9303440.1"/>
    </source>
</evidence>
<accession>A0AA38CMU9</accession>
<protein>
    <submittedName>
        <fullName evidence="2">Uncharacterized protein</fullName>
    </submittedName>
</protein>
<feature type="non-terminal residue" evidence="2">
    <location>
        <position position="50"/>
    </location>
</feature>
<dbReference type="AlphaFoldDB" id="A0AA38CMU9"/>
<organism evidence="2 3">
    <name type="scientific">Taxus chinensis</name>
    <name type="common">Chinese yew</name>
    <name type="synonym">Taxus wallichiana var. chinensis</name>
    <dbReference type="NCBI Taxonomy" id="29808"/>
    <lineage>
        <taxon>Eukaryota</taxon>
        <taxon>Viridiplantae</taxon>
        <taxon>Streptophyta</taxon>
        <taxon>Embryophyta</taxon>
        <taxon>Tracheophyta</taxon>
        <taxon>Spermatophyta</taxon>
        <taxon>Pinopsida</taxon>
        <taxon>Pinidae</taxon>
        <taxon>Conifers II</taxon>
        <taxon>Cupressales</taxon>
        <taxon>Taxaceae</taxon>
        <taxon>Taxus</taxon>
    </lineage>
</organism>
<comment type="caution">
    <text evidence="2">The sequence shown here is derived from an EMBL/GenBank/DDBJ whole genome shotgun (WGS) entry which is preliminary data.</text>
</comment>
<dbReference type="EMBL" id="JAHRHJ020000009">
    <property type="protein sequence ID" value="KAH9303440.1"/>
    <property type="molecule type" value="Genomic_DNA"/>
</dbReference>
<name>A0AA38CMU9_TAXCH</name>
<evidence type="ECO:0000256" key="1">
    <source>
        <dbReference type="SAM" id="MobiDB-lite"/>
    </source>
</evidence>
<proteinExistence type="predicted"/>
<evidence type="ECO:0000313" key="3">
    <source>
        <dbReference type="Proteomes" id="UP000824469"/>
    </source>
</evidence>
<feature type="compositionally biased region" description="Low complexity" evidence="1">
    <location>
        <begin position="27"/>
        <end position="38"/>
    </location>
</feature>
<reference evidence="2 3" key="1">
    <citation type="journal article" date="2021" name="Nat. Plants">
        <title>The Taxus genome provides insights into paclitaxel biosynthesis.</title>
        <authorList>
            <person name="Xiong X."/>
            <person name="Gou J."/>
            <person name="Liao Q."/>
            <person name="Li Y."/>
            <person name="Zhou Q."/>
            <person name="Bi G."/>
            <person name="Li C."/>
            <person name="Du R."/>
            <person name="Wang X."/>
            <person name="Sun T."/>
            <person name="Guo L."/>
            <person name="Liang H."/>
            <person name="Lu P."/>
            <person name="Wu Y."/>
            <person name="Zhang Z."/>
            <person name="Ro D.K."/>
            <person name="Shang Y."/>
            <person name="Huang S."/>
            <person name="Yan J."/>
        </authorList>
    </citation>
    <scope>NUCLEOTIDE SEQUENCE [LARGE SCALE GENOMIC DNA]</scope>
    <source>
        <strain evidence="2">Ta-2019</strain>
    </source>
</reference>
<gene>
    <name evidence="2" type="ORF">KI387_015023</name>
</gene>
<feature type="compositionally biased region" description="Basic and acidic residues" evidence="1">
    <location>
        <begin position="1"/>
        <end position="11"/>
    </location>
</feature>